<dbReference type="InterPro" id="IPR008207">
    <property type="entry name" value="Sig_transdc_His_kin_Hpt_dom"/>
</dbReference>
<keyword evidence="9" id="KW-0418">Kinase</keyword>
<evidence type="ECO:0000256" key="4">
    <source>
        <dbReference type="ARBA" id="ARBA00022475"/>
    </source>
</evidence>
<evidence type="ECO:0000256" key="7">
    <source>
        <dbReference type="ARBA" id="ARBA00022679"/>
    </source>
</evidence>
<feature type="domain" description="HPt" evidence="18">
    <location>
        <begin position="787"/>
        <end position="879"/>
    </location>
</feature>
<dbReference type="InterPro" id="IPR001789">
    <property type="entry name" value="Sig_transdc_resp-reg_receiver"/>
</dbReference>
<dbReference type="InterPro" id="IPR036890">
    <property type="entry name" value="HATPase_C_sf"/>
</dbReference>
<evidence type="ECO:0000256" key="14">
    <source>
        <dbReference type="PROSITE-ProRule" id="PRU00169"/>
    </source>
</evidence>
<dbReference type="SMART" id="SM00387">
    <property type="entry name" value="HATPase_c"/>
    <property type="match status" value="1"/>
</dbReference>
<dbReference type="RefSeq" id="WP_345972266.1">
    <property type="nucleotide sequence ID" value="NZ_CP147920.1"/>
</dbReference>
<dbReference type="CDD" id="cd00130">
    <property type="entry name" value="PAS"/>
    <property type="match status" value="1"/>
</dbReference>
<dbReference type="SMART" id="SM00091">
    <property type="entry name" value="PAS"/>
    <property type="match status" value="1"/>
</dbReference>
<dbReference type="CDD" id="cd00082">
    <property type="entry name" value="HisKA"/>
    <property type="match status" value="1"/>
</dbReference>
<dbReference type="CDD" id="cd16922">
    <property type="entry name" value="HATPase_EvgS-ArcB-TorS-like"/>
    <property type="match status" value="1"/>
</dbReference>
<dbReference type="Proteomes" id="UP001447842">
    <property type="component" value="Chromosome"/>
</dbReference>
<feature type="domain" description="Response regulatory" evidence="16">
    <location>
        <begin position="641"/>
        <end position="757"/>
    </location>
</feature>
<dbReference type="SUPFAM" id="SSF47226">
    <property type="entry name" value="Histidine-containing phosphotransfer domain, HPT domain"/>
    <property type="match status" value="1"/>
</dbReference>
<dbReference type="GO" id="GO:0005524">
    <property type="term" value="F:ATP binding"/>
    <property type="evidence" value="ECO:0007669"/>
    <property type="project" value="UniProtKB-KW"/>
</dbReference>
<evidence type="ECO:0000256" key="1">
    <source>
        <dbReference type="ARBA" id="ARBA00000085"/>
    </source>
</evidence>
<dbReference type="Pfam" id="PF00072">
    <property type="entry name" value="Response_reg"/>
    <property type="match status" value="1"/>
</dbReference>
<dbReference type="EC" id="2.7.13.3" evidence="3"/>
<sequence length="879" mass="98363">MPSVPQLRRVIDRFKEAKATILQRWVSYETAESVLKRHGIETDFFIRQYASGVYDYFEMVIRGEMQIGDCPVMAELLEYLKDNEVTSDELFMLCSHFRRAMVDISYELGVNSQEVYDEISYVFDLNFSGVLKRYTETIYQKEREIERNVKLLEEYRRAIDESAIVAKTDAQGTITYANAKLTRICGYSQEELVGSPHTLLYHPDMPGNFFNRLAAAIGEEGVFKGTIKGRAKDEHTFYIDTTVVPITDTHSAVTEYMAISYEVTDLVVAKEEAIAAGEAKEYFLSNMSHEIRTPLNAILGFVALLKDEAQTVKDRRYLDIIYSSGENLLSIINDILDFSKLRSGEFTVEPAPFNLHSTISHTLELFVPSVNQQHLTLTSFIDPRIPYELIADPLRIQQVISNLLSNAIKFTPPGGEITVEAFYTEGRISISVIDTGIGIAAKDQQYIFDPFSQARNEDLPGAGGTGLGLSISAQLVRHMGGEITLHSHPGIGSTFTFTLPVIVGDETRPLLTDLECIRKHRLALYCPEQKFDTMAASLVRYLQSFGVKIKSVEVLDGSYDLLFFSEHCVGEAQRKALLAEGSPKVALMDAPYDTYENISGVTPLVMPLYCSKLQEVIETALMGDTEPEPRADTAGVRFNAHLLVAEDNEANQELIGTLLGNLGVSYEIVGNGAEALKRMRTEHYDLVLMDEQMPVMNGRDAVQAMRHIENREGRQHLPIIALTANVLGGIEQRRIYDDFLGKPIRMATLISSLERFIPRAEDAAAEETAPETVLPEHEELREILQVTEAQLQMLLGVYREKMQSSFEELKAAIDAEDLKQVTLLAHSIKGSSSNFRFDSMTKLAEKMEWEARAGNTALDYTGMLGSMRGCFNAFIGEGS</sequence>
<dbReference type="Pfam" id="PF00512">
    <property type="entry name" value="HisKA"/>
    <property type="match status" value="1"/>
</dbReference>
<keyword evidence="10 19" id="KW-0547">Nucleotide-binding</keyword>
<keyword evidence="8" id="KW-0812">Transmembrane</keyword>
<keyword evidence="20" id="KW-1185">Reference proteome</keyword>
<dbReference type="InterPro" id="IPR035965">
    <property type="entry name" value="PAS-like_dom_sf"/>
</dbReference>
<evidence type="ECO:0000259" key="16">
    <source>
        <dbReference type="PROSITE" id="PS50110"/>
    </source>
</evidence>
<evidence type="ECO:0000256" key="11">
    <source>
        <dbReference type="ARBA" id="ARBA00022989"/>
    </source>
</evidence>
<dbReference type="Pfam" id="PF00989">
    <property type="entry name" value="PAS"/>
    <property type="match status" value="1"/>
</dbReference>
<reference evidence="19 20" key="1">
    <citation type="submission" date="2024-03" db="EMBL/GenBank/DDBJ databases">
        <title>Sulfurimonas sp. HSL3-1.</title>
        <authorList>
            <person name="Wang S."/>
        </authorList>
    </citation>
    <scope>NUCLEOTIDE SEQUENCE [LARGE SCALE GENOMIC DNA]</scope>
    <source>
        <strain evidence="19 20">HSL3-1</strain>
    </source>
</reference>
<evidence type="ECO:0000256" key="9">
    <source>
        <dbReference type="ARBA" id="ARBA00022777"/>
    </source>
</evidence>
<dbReference type="Pfam" id="PF01627">
    <property type="entry name" value="Hpt"/>
    <property type="match status" value="1"/>
</dbReference>
<dbReference type="InterPro" id="IPR005467">
    <property type="entry name" value="His_kinase_dom"/>
</dbReference>
<dbReference type="PROSITE" id="PS50112">
    <property type="entry name" value="PAS"/>
    <property type="match status" value="1"/>
</dbReference>
<evidence type="ECO:0000259" key="17">
    <source>
        <dbReference type="PROSITE" id="PS50112"/>
    </source>
</evidence>
<protein>
    <recommendedName>
        <fullName evidence="3">histidine kinase</fullName>
        <ecNumber evidence="3">2.7.13.3</ecNumber>
    </recommendedName>
</protein>
<keyword evidence="4" id="KW-1003">Cell membrane</keyword>
<keyword evidence="10 19" id="KW-0067">ATP-binding</keyword>
<dbReference type="InterPro" id="IPR003594">
    <property type="entry name" value="HATPase_dom"/>
</dbReference>
<name>A0ABZ3H8S4_9BACT</name>
<feature type="modified residue" description="Phosphohistidine" evidence="13">
    <location>
        <position position="826"/>
    </location>
</feature>
<evidence type="ECO:0000256" key="3">
    <source>
        <dbReference type="ARBA" id="ARBA00012438"/>
    </source>
</evidence>
<dbReference type="PANTHER" id="PTHR43047:SF78">
    <property type="entry name" value="SENSORY_REGULATORY PROTEIN RPFC"/>
    <property type="match status" value="1"/>
</dbReference>
<dbReference type="CDD" id="cd17546">
    <property type="entry name" value="REC_hyHK_CKI1_RcsC-like"/>
    <property type="match status" value="1"/>
</dbReference>
<dbReference type="InterPro" id="IPR036641">
    <property type="entry name" value="HPT_dom_sf"/>
</dbReference>
<dbReference type="SUPFAM" id="SSF47384">
    <property type="entry name" value="Homodimeric domain of signal transducing histidine kinase"/>
    <property type="match status" value="1"/>
</dbReference>
<dbReference type="EMBL" id="CP147920">
    <property type="protein sequence ID" value="XAU14574.1"/>
    <property type="molecule type" value="Genomic_DNA"/>
</dbReference>
<dbReference type="SUPFAM" id="SSF55785">
    <property type="entry name" value="PYP-like sensor domain (PAS domain)"/>
    <property type="match status" value="1"/>
</dbReference>
<evidence type="ECO:0000256" key="10">
    <source>
        <dbReference type="ARBA" id="ARBA00022840"/>
    </source>
</evidence>
<feature type="domain" description="Histidine kinase" evidence="15">
    <location>
        <begin position="286"/>
        <end position="503"/>
    </location>
</feature>
<dbReference type="Gene3D" id="3.30.450.20">
    <property type="entry name" value="PAS domain"/>
    <property type="match status" value="1"/>
</dbReference>
<dbReference type="Gene3D" id="3.40.50.2300">
    <property type="match status" value="1"/>
</dbReference>
<evidence type="ECO:0000256" key="13">
    <source>
        <dbReference type="PROSITE-ProRule" id="PRU00110"/>
    </source>
</evidence>
<accession>A0ABZ3H8S4</accession>
<feature type="domain" description="PAS" evidence="17">
    <location>
        <begin position="151"/>
        <end position="220"/>
    </location>
</feature>
<evidence type="ECO:0000256" key="6">
    <source>
        <dbReference type="ARBA" id="ARBA00022553"/>
    </source>
</evidence>
<evidence type="ECO:0000256" key="5">
    <source>
        <dbReference type="ARBA" id="ARBA00022519"/>
    </source>
</evidence>
<dbReference type="InterPro" id="IPR003661">
    <property type="entry name" value="HisK_dim/P_dom"/>
</dbReference>
<dbReference type="InterPro" id="IPR000014">
    <property type="entry name" value="PAS"/>
</dbReference>
<dbReference type="PRINTS" id="PR00344">
    <property type="entry name" value="BCTRLSENSOR"/>
</dbReference>
<dbReference type="PROSITE" id="PS50110">
    <property type="entry name" value="RESPONSE_REGULATORY"/>
    <property type="match status" value="1"/>
</dbReference>
<gene>
    <name evidence="19" type="ORF">WCY31_10005</name>
</gene>
<dbReference type="Gene3D" id="1.20.120.160">
    <property type="entry name" value="HPT domain"/>
    <property type="match status" value="1"/>
</dbReference>
<keyword evidence="11" id="KW-1133">Transmembrane helix</keyword>
<dbReference type="CDD" id="cd00088">
    <property type="entry name" value="HPT"/>
    <property type="match status" value="1"/>
</dbReference>
<dbReference type="Gene3D" id="1.10.287.130">
    <property type="match status" value="1"/>
</dbReference>
<dbReference type="SMART" id="SM00388">
    <property type="entry name" value="HisKA"/>
    <property type="match status" value="1"/>
</dbReference>
<organism evidence="19 20">
    <name type="scientific">Sulfurimonas diazotrophicus</name>
    <dbReference type="NCBI Taxonomy" id="3131939"/>
    <lineage>
        <taxon>Bacteria</taxon>
        <taxon>Pseudomonadati</taxon>
        <taxon>Campylobacterota</taxon>
        <taxon>Epsilonproteobacteria</taxon>
        <taxon>Campylobacterales</taxon>
        <taxon>Sulfurimonadaceae</taxon>
        <taxon>Sulfurimonas</taxon>
    </lineage>
</organism>
<dbReference type="SMART" id="SM00448">
    <property type="entry name" value="REC"/>
    <property type="match status" value="1"/>
</dbReference>
<dbReference type="PROSITE" id="PS50894">
    <property type="entry name" value="HPT"/>
    <property type="match status" value="1"/>
</dbReference>
<dbReference type="Pfam" id="PF02518">
    <property type="entry name" value="HATPase_c"/>
    <property type="match status" value="1"/>
</dbReference>
<keyword evidence="5" id="KW-0997">Cell inner membrane</keyword>
<dbReference type="InterPro" id="IPR013767">
    <property type="entry name" value="PAS_fold"/>
</dbReference>
<evidence type="ECO:0000259" key="15">
    <source>
        <dbReference type="PROSITE" id="PS50109"/>
    </source>
</evidence>
<feature type="modified residue" description="4-aspartylphosphate" evidence="14">
    <location>
        <position position="690"/>
    </location>
</feature>
<comment type="subcellular location">
    <subcellularLocation>
        <location evidence="2">Cell inner membrane</location>
        <topology evidence="2">Multi-pass membrane protein</topology>
    </subcellularLocation>
</comment>
<comment type="catalytic activity">
    <reaction evidence="1">
        <text>ATP + protein L-histidine = ADP + protein N-phospho-L-histidine.</text>
        <dbReference type="EC" id="2.7.13.3"/>
    </reaction>
</comment>
<evidence type="ECO:0000256" key="2">
    <source>
        <dbReference type="ARBA" id="ARBA00004429"/>
    </source>
</evidence>
<keyword evidence="12" id="KW-0472">Membrane</keyword>
<evidence type="ECO:0000256" key="12">
    <source>
        <dbReference type="ARBA" id="ARBA00023136"/>
    </source>
</evidence>
<proteinExistence type="predicted"/>
<dbReference type="InterPro" id="IPR036097">
    <property type="entry name" value="HisK_dim/P_sf"/>
</dbReference>
<keyword evidence="7" id="KW-0808">Transferase</keyword>
<evidence type="ECO:0000313" key="19">
    <source>
        <dbReference type="EMBL" id="XAU14574.1"/>
    </source>
</evidence>
<dbReference type="InterPro" id="IPR011006">
    <property type="entry name" value="CheY-like_superfamily"/>
</dbReference>
<dbReference type="NCBIfam" id="TIGR00229">
    <property type="entry name" value="sensory_box"/>
    <property type="match status" value="1"/>
</dbReference>
<dbReference type="PANTHER" id="PTHR43047">
    <property type="entry name" value="TWO-COMPONENT HISTIDINE PROTEIN KINASE"/>
    <property type="match status" value="1"/>
</dbReference>
<dbReference type="SUPFAM" id="SSF55874">
    <property type="entry name" value="ATPase domain of HSP90 chaperone/DNA topoisomerase II/histidine kinase"/>
    <property type="match status" value="1"/>
</dbReference>
<dbReference type="Gene3D" id="3.30.565.10">
    <property type="entry name" value="Histidine kinase-like ATPase, C-terminal domain"/>
    <property type="match status" value="1"/>
</dbReference>
<dbReference type="PROSITE" id="PS50109">
    <property type="entry name" value="HIS_KIN"/>
    <property type="match status" value="1"/>
</dbReference>
<evidence type="ECO:0000259" key="18">
    <source>
        <dbReference type="PROSITE" id="PS50894"/>
    </source>
</evidence>
<dbReference type="InterPro" id="IPR004358">
    <property type="entry name" value="Sig_transdc_His_kin-like_C"/>
</dbReference>
<dbReference type="SUPFAM" id="SSF52172">
    <property type="entry name" value="CheY-like"/>
    <property type="match status" value="1"/>
</dbReference>
<evidence type="ECO:0000313" key="20">
    <source>
        <dbReference type="Proteomes" id="UP001447842"/>
    </source>
</evidence>
<keyword evidence="6 14" id="KW-0597">Phosphoprotein</keyword>
<evidence type="ECO:0000256" key="8">
    <source>
        <dbReference type="ARBA" id="ARBA00022692"/>
    </source>
</evidence>